<dbReference type="InterPro" id="IPR001633">
    <property type="entry name" value="EAL_dom"/>
</dbReference>
<dbReference type="PANTHER" id="PTHR33121">
    <property type="entry name" value="CYCLIC DI-GMP PHOSPHODIESTERASE PDEF"/>
    <property type="match status" value="1"/>
</dbReference>
<gene>
    <name evidence="2" type="ORF">N4261_06510</name>
</gene>
<evidence type="ECO:0000313" key="3">
    <source>
        <dbReference type="Proteomes" id="UP001064933"/>
    </source>
</evidence>
<reference evidence="2" key="1">
    <citation type="submission" date="2022-10" db="EMBL/GenBank/DDBJ databases">
        <title>Characterization and whole genome sequencing of a new Roseateles species, isolated from fresh water.</title>
        <authorList>
            <person name="Guliayeva D.Y."/>
            <person name="Akhremchuk A.E."/>
            <person name="Sikolenko M.A."/>
            <person name="Valentovich L.N."/>
            <person name="Sidarenka A.V."/>
        </authorList>
    </citation>
    <scope>NUCLEOTIDE SEQUENCE</scope>
    <source>
        <strain evidence="2">BIM B-1768</strain>
    </source>
</reference>
<dbReference type="InterPro" id="IPR035919">
    <property type="entry name" value="EAL_sf"/>
</dbReference>
<dbReference type="Gene3D" id="3.30.450.20">
    <property type="entry name" value="PAS domain"/>
    <property type="match status" value="1"/>
</dbReference>
<feature type="domain" description="EAL" evidence="1">
    <location>
        <begin position="20"/>
        <end position="277"/>
    </location>
</feature>
<protein>
    <submittedName>
        <fullName evidence="2">EAL domain-containing protein</fullName>
    </submittedName>
</protein>
<dbReference type="InterPro" id="IPR050706">
    <property type="entry name" value="Cyclic-di-GMP_PDE-like"/>
</dbReference>
<dbReference type="CDD" id="cd01948">
    <property type="entry name" value="EAL"/>
    <property type="match status" value="1"/>
</dbReference>
<dbReference type="SUPFAM" id="SSF141868">
    <property type="entry name" value="EAL domain-like"/>
    <property type="match status" value="1"/>
</dbReference>
<evidence type="ECO:0000313" key="2">
    <source>
        <dbReference type="EMBL" id="UXH79567.1"/>
    </source>
</evidence>
<organism evidence="2 3">
    <name type="scientific">Roseateles amylovorans</name>
    <dbReference type="NCBI Taxonomy" id="2978473"/>
    <lineage>
        <taxon>Bacteria</taxon>
        <taxon>Pseudomonadati</taxon>
        <taxon>Pseudomonadota</taxon>
        <taxon>Betaproteobacteria</taxon>
        <taxon>Burkholderiales</taxon>
        <taxon>Sphaerotilaceae</taxon>
        <taxon>Roseateles</taxon>
    </lineage>
</organism>
<dbReference type="PROSITE" id="PS50883">
    <property type="entry name" value="EAL"/>
    <property type="match status" value="1"/>
</dbReference>
<dbReference type="RefSeq" id="WP_261759387.1">
    <property type="nucleotide sequence ID" value="NZ_CP104562.2"/>
</dbReference>
<name>A0ABY6B8M6_9BURK</name>
<keyword evidence="3" id="KW-1185">Reference proteome</keyword>
<dbReference type="SUPFAM" id="SSF103190">
    <property type="entry name" value="Sensory domain-like"/>
    <property type="match status" value="1"/>
</dbReference>
<proteinExistence type="predicted"/>
<dbReference type="EMBL" id="CP104562">
    <property type="protein sequence ID" value="UXH79567.1"/>
    <property type="molecule type" value="Genomic_DNA"/>
</dbReference>
<accession>A0ABY6B8M6</accession>
<evidence type="ECO:0000259" key="1">
    <source>
        <dbReference type="PROSITE" id="PS50883"/>
    </source>
</evidence>
<sequence length="429" mass="47610">MVDGEVEQMLKALYGAISASPGPDGQPSRWTARHGPHQLTSAFQPIYSFPHRRPVGYEALVRVSDLHGRSVSPVAAFEGVASFEDQVRLDRLCRLLHVHNFVTQGPPDCWLFLNIHPAVFLQAAREHDLLSGAVDTVHHLGLPTQRLVLEVTEDVMARDQCFEAAVEAARATGCLLALDDFGVGHSNFDRIWRIRPEIVKLDRSLLQHARGSRRMARVMAQMVSLLHECGALVLLEGVESREDAQLAMDADVDLVQGFAFAHPNPDVLMDSGVSEELEGVWSLFSERHAQVRRDYDEQLAPFRNALALALQPLQQGQGLAVACAPFLRLAGSQMCYLLDEEGRELGARAASPDAPTHDDVRFLPMERAGDARWARRPYFRRAVESVGEIQVTRPYLSLRGAKLCITVSVAYWTSGRLRVLCGDLDWGQA</sequence>
<dbReference type="Proteomes" id="UP001064933">
    <property type="component" value="Chromosome"/>
</dbReference>
<dbReference type="SMART" id="SM00052">
    <property type="entry name" value="EAL"/>
    <property type="match status" value="1"/>
</dbReference>
<dbReference type="InterPro" id="IPR029151">
    <property type="entry name" value="Sensor-like_sf"/>
</dbReference>
<dbReference type="PANTHER" id="PTHR33121:SF76">
    <property type="entry name" value="SIGNALING PROTEIN"/>
    <property type="match status" value="1"/>
</dbReference>
<dbReference type="Pfam" id="PF00563">
    <property type="entry name" value="EAL"/>
    <property type="match status" value="1"/>
</dbReference>
<dbReference type="Gene3D" id="3.20.20.450">
    <property type="entry name" value="EAL domain"/>
    <property type="match status" value="1"/>
</dbReference>